<keyword evidence="3" id="KW-0472">Membrane</keyword>
<dbReference type="RefSeq" id="WP_050072868.1">
    <property type="nucleotide sequence ID" value="NZ_CPZJ01000003.1"/>
</dbReference>
<dbReference type="SUPFAM" id="SSF48230">
    <property type="entry name" value="Chondroitin AC/alginate lyase"/>
    <property type="match status" value="1"/>
</dbReference>
<evidence type="ECO:0000256" key="3">
    <source>
        <dbReference type="SAM" id="Phobius"/>
    </source>
</evidence>
<feature type="transmembrane region" description="Helical" evidence="3">
    <location>
        <begin position="20"/>
        <end position="38"/>
    </location>
</feature>
<feature type="domain" description="Alginate lyase" evidence="4">
    <location>
        <begin position="95"/>
        <end position="375"/>
    </location>
</feature>
<dbReference type="InterPro" id="IPR008929">
    <property type="entry name" value="Chondroitin_lyas"/>
</dbReference>
<dbReference type="Proteomes" id="UP000038750">
    <property type="component" value="Unassembled WGS sequence"/>
</dbReference>
<dbReference type="AlphaFoldDB" id="A0A0T9LV19"/>
<gene>
    <name evidence="5" type="ORF">ERS008530_00811</name>
</gene>
<proteinExistence type="predicted"/>
<keyword evidence="2 5" id="KW-0456">Lyase</keyword>
<organism evidence="5 6">
    <name type="scientific">Yersinia intermedia</name>
    <dbReference type="NCBI Taxonomy" id="631"/>
    <lineage>
        <taxon>Bacteria</taxon>
        <taxon>Pseudomonadati</taxon>
        <taxon>Pseudomonadota</taxon>
        <taxon>Gammaproteobacteria</taxon>
        <taxon>Enterobacterales</taxon>
        <taxon>Yersiniaceae</taxon>
        <taxon>Yersinia</taxon>
    </lineage>
</organism>
<dbReference type="eggNOG" id="ENOG502Z7SW">
    <property type="taxonomic scope" value="Bacteria"/>
</dbReference>
<dbReference type="GO" id="GO:0042597">
    <property type="term" value="C:periplasmic space"/>
    <property type="evidence" value="ECO:0007669"/>
    <property type="project" value="InterPro"/>
</dbReference>
<sequence length="445" mass="50205">MTSQALPTTKLFDFRILNLSQAYIGLVLLFTLLIIPFADAAQGNTVRGAYAFLSASELQHNQQSIAQNQASKETIRAYQQLLQQADKALQRPDQSVTDKSIVPPSGSKHDYLSLSAYWWPDSQKNDGLPWVRKDGQINPASKNADSDGVRLADFTAQVQALTLAWYFSDQQKYADKAISMIRTWFINPQTRMNPNLDYAQGVPGIAAGRGTGVLDGRYFATRIVDSLIMLRQNTRWTAQDEKQMQQWMTGYLHWLQHSPAGKKEAAAQNNHGNWYTVQVAGIAWYLQQPQRVAEMADLLKTKLDTQLVAEGSQPLELARTRSFHYSYFSLQAATLMAQLADKVQIDLWRYQTPNGSSLIKALDFMAPYSDEHTTWPYRSLDHMGVRLVPLMVQADKALGENRYQRWIKQADFTVIAGKEGAKRKGAVAEALRDTWLLAVTPQQNK</sequence>
<dbReference type="EMBL" id="CPZJ01000003">
    <property type="protein sequence ID" value="CNF27520.1"/>
    <property type="molecule type" value="Genomic_DNA"/>
</dbReference>
<protein>
    <submittedName>
        <fullName evidence="5">Alginate lyase</fullName>
    </submittedName>
</protein>
<name>A0A0T9LV19_YERIN</name>
<dbReference type="GO" id="GO:0016829">
    <property type="term" value="F:lyase activity"/>
    <property type="evidence" value="ECO:0007669"/>
    <property type="project" value="UniProtKB-KW"/>
</dbReference>
<keyword evidence="3" id="KW-0812">Transmembrane</keyword>
<evidence type="ECO:0000313" key="5">
    <source>
        <dbReference type="EMBL" id="CNF27520.1"/>
    </source>
</evidence>
<dbReference type="Gene3D" id="1.50.10.100">
    <property type="entry name" value="Chondroitin AC/alginate lyase"/>
    <property type="match status" value="1"/>
</dbReference>
<dbReference type="OrthoDB" id="7210452at2"/>
<accession>A0A0T9LV19</accession>
<evidence type="ECO:0000313" key="6">
    <source>
        <dbReference type="Proteomes" id="UP000038750"/>
    </source>
</evidence>
<dbReference type="InterPro" id="IPR008397">
    <property type="entry name" value="Alginate_lyase_dom"/>
</dbReference>
<evidence type="ECO:0000256" key="1">
    <source>
        <dbReference type="ARBA" id="ARBA00022729"/>
    </source>
</evidence>
<reference evidence="5 6" key="1">
    <citation type="submission" date="2015-03" db="EMBL/GenBank/DDBJ databases">
        <authorList>
            <person name="Murphy D."/>
        </authorList>
    </citation>
    <scope>NUCLEOTIDE SEQUENCE [LARGE SCALE GENOMIC DNA]</scope>
    <source>
        <strain evidence="5 6">BR165/97</strain>
    </source>
</reference>
<evidence type="ECO:0000259" key="4">
    <source>
        <dbReference type="Pfam" id="PF05426"/>
    </source>
</evidence>
<dbReference type="Pfam" id="PF05426">
    <property type="entry name" value="Alginate_lyase"/>
    <property type="match status" value="1"/>
</dbReference>
<keyword evidence="3" id="KW-1133">Transmembrane helix</keyword>
<evidence type="ECO:0000256" key="2">
    <source>
        <dbReference type="ARBA" id="ARBA00023239"/>
    </source>
</evidence>
<keyword evidence="1" id="KW-0732">Signal</keyword>